<evidence type="ECO:0008006" key="7">
    <source>
        <dbReference type="Google" id="ProtNLM"/>
    </source>
</evidence>
<dbReference type="PROSITE" id="PS50056">
    <property type="entry name" value="TYR_PHOSPHATASE_2"/>
    <property type="match status" value="1"/>
</dbReference>
<name>A0AAE1QI47_9EUCA</name>
<evidence type="ECO:0000313" key="6">
    <source>
        <dbReference type="Proteomes" id="UP001292094"/>
    </source>
</evidence>
<comment type="caution">
    <text evidence="5">The sequence shown here is derived from an EMBL/GenBank/DDBJ whole genome shotgun (WGS) entry which is preliminary data.</text>
</comment>
<evidence type="ECO:0000259" key="4">
    <source>
        <dbReference type="PROSITE" id="PS50056"/>
    </source>
</evidence>
<dbReference type="PRINTS" id="PR01908">
    <property type="entry name" value="ADSPHPHTASE"/>
</dbReference>
<dbReference type="InterPro" id="IPR000340">
    <property type="entry name" value="Dual-sp_phosphatase_cat-dom"/>
</dbReference>
<reference evidence="5" key="1">
    <citation type="submission" date="2023-11" db="EMBL/GenBank/DDBJ databases">
        <title>Genome assemblies of two species of porcelain crab, Petrolisthes cinctipes and Petrolisthes manimaculis (Anomura: Porcellanidae).</title>
        <authorList>
            <person name="Angst P."/>
        </authorList>
    </citation>
    <scope>NUCLEOTIDE SEQUENCE</scope>
    <source>
        <strain evidence="5">PB745_02</strain>
        <tissue evidence="5">Gill</tissue>
    </source>
</reference>
<dbReference type="InterPro" id="IPR020422">
    <property type="entry name" value="TYR_PHOSPHATASE_DUAL_dom"/>
</dbReference>
<evidence type="ECO:0000256" key="2">
    <source>
        <dbReference type="ARBA" id="ARBA00022912"/>
    </source>
</evidence>
<keyword evidence="1" id="KW-0378">Hydrolase</keyword>
<dbReference type="PROSITE" id="PS00383">
    <property type="entry name" value="TYR_PHOSPHATASE_1"/>
    <property type="match status" value="1"/>
</dbReference>
<dbReference type="PANTHER" id="PTHR46377">
    <property type="entry name" value="DUAL SPECIFICITY PROTEIN PHOSPHATASE 19"/>
    <property type="match status" value="1"/>
</dbReference>
<sequence>MVNQKINLADQLKSGKTKLRHTQTKVKNPDGLTTTHELLSDGTTRVYDDATPGIGYVVDMNPDLTYCLVLPGVMLGSQYVAHDLDILTHNNVTHIINVATGVKNLFEDNFIYKTFEAYDIPTHRLINIFDECCEIIHTAISSGGCVLVHCNGGISRSTTIIAAFLIKHHNMNPKEAVTFIKQQRPFVNPNSGFIHQLQEYHENITQG</sequence>
<dbReference type="CDD" id="cd14498">
    <property type="entry name" value="DSP"/>
    <property type="match status" value="1"/>
</dbReference>
<dbReference type="InterPro" id="IPR000387">
    <property type="entry name" value="Tyr_Pase_dom"/>
</dbReference>
<dbReference type="SUPFAM" id="SSF52799">
    <property type="entry name" value="(Phosphotyrosine protein) phosphatases II"/>
    <property type="match status" value="1"/>
</dbReference>
<dbReference type="EMBL" id="JAWZYT010000168">
    <property type="protein sequence ID" value="KAK4327135.1"/>
    <property type="molecule type" value="Genomic_DNA"/>
</dbReference>
<gene>
    <name evidence="5" type="ORF">Pmani_002364</name>
</gene>
<dbReference type="AlphaFoldDB" id="A0AAE1QI47"/>
<feature type="domain" description="Tyrosine specific protein phosphatases" evidence="4">
    <location>
        <begin position="123"/>
        <end position="185"/>
    </location>
</feature>
<proteinExistence type="predicted"/>
<dbReference type="PROSITE" id="PS50054">
    <property type="entry name" value="TYR_PHOSPHATASE_DUAL"/>
    <property type="match status" value="1"/>
</dbReference>
<feature type="domain" description="Tyrosine-protein phosphatase" evidence="3">
    <location>
        <begin position="65"/>
        <end position="206"/>
    </location>
</feature>
<dbReference type="GO" id="GO:0005737">
    <property type="term" value="C:cytoplasm"/>
    <property type="evidence" value="ECO:0007669"/>
    <property type="project" value="TreeGrafter"/>
</dbReference>
<keyword evidence="6" id="KW-1185">Reference proteome</keyword>
<dbReference type="GO" id="GO:0008579">
    <property type="term" value="F:JUN kinase phosphatase activity"/>
    <property type="evidence" value="ECO:0007669"/>
    <property type="project" value="TreeGrafter"/>
</dbReference>
<organism evidence="5 6">
    <name type="scientific">Petrolisthes manimaculis</name>
    <dbReference type="NCBI Taxonomy" id="1843537"/>
    <lineage>
        <taxon>Eukaryota</taxon>
        <taxon>Metazoa</taxon>
        <taxon>Ecdysozoa</taxon>
        <taxon>Arthropoda</taxon>
        <taxon>Crustacea</taxon>
        <taxon>Multicrustacea</taxon>
        <taxon>Malacostraca</taxon>
        <taxon>Eumalacostraca</taxon>
        <taxon>Eucarida</taxon>
        <taxon>Decapoda</taxon>
        <taxon>Pleocyemata</taxon>
        <taxon>Anomura</taxon>
        <taxon>Galatheoidea</taxon>
        <taxon>Porcellanidae</taxon>
        <taxon>Petrolisthes</taxon>
    </lineage>
</organism>
<evidence type="ECO:0000259" key="3">
    <source>
        <dbReference type="PROSITE" id="PS50054"/>
    </source>
</evidence>
<dbReference type="SMART" id="SM00195">
    <property type="entry name" value="DSPc"/>
    <property type="match status" value="1"/>
</dbReference>
<keyword evidence="2" id="KW-0904">Protein phosphatase</keyword>
<dbReference type="PANTHER" id="PTHR46377:SF1">
    <property type="entry name" value="DUAL SPECIFICITY PROTEIN PHOSPHATASE 19"/>
    <property type="match status" value="1"/>
</dbReference>
<dbReference type="Proteomes" id="UP001292094">
    <property type="component" value="Unassembled WGS sequence"/>
</dbReference>
<dbReference type="InterPro" id="IPR029021">
    <property type="entry name" value="Prot-tyrosine_phosphatase-like"/>
</dbReference>
<accession>A0AAE1QI47</accession>
<evidence type="ECO:0000313" key="5">
    <source>
        <dbReference type="EMBL" id="KAK4327135.1"/>
    </source>
</evidence>
<evidence type="ECO:0000256" key="1">
    <source>
        <dbReference type="ARBA" id="ARBA00022801"/>
    </source>
</evidence>
<protein>
    <recommendedName>
        <fullName evidence="7">Dual specificity protein phosphatase 19</fullName>
    </recommendedName>
</protein>
<dbReference type="Gene3D" id="3.90.190.10">
    <property type="entry name" value="Protein tyrosine phosphatase superfamily"/>
    <property type="match status" value="1"/>
</dbReference>
<dbReference type="InterPro" id="IPR016130">
    <property type="entry name" value="Tyr_Pase_AS"/>
</dbReference>
<dbReference type="Pfam" id="PF00782">
    <property type="entry name" value="DSPc"/>
    <property type="match status" value="1"/>
</dbReference>